<comment type="caution">
    <text evidence="2">The sequence shown here is derived from an EMBL/GenBank/DDBJ whole genome shotgun (WGS) entry which is preliminary data.</text>
</comment>
<accession>A0AAW2GPI3</accession>
<dbReference type="AlphaFoldDB" id="A0AAW2GPI3"/>
<dbReference type="Proteomes" id="UP001430953">
    <property type="component" value="Unassembled WGS sequence"/>
</dbReference>
<name>A0AAW2GPI3_9HYME</name>
<feature type="compositionally biased region" description="Basic residues" evidence="1">
    <location>
        <begin position="24"/>
        <end position="38"/>
    </location>
</feature>
<reference evidence="2 3" key="1">
    <citation type="submission" date="2023-03" db="EMBL/GenBank/DDBJ databases">
        <title>High recombination rates correlate with genetic variation in Cardiocondyla obscurior ants.</title>
        <authorList>
            <person name="Errbii M."/>
        </authorList>
    </citation>
    <scope>NUCLEOTIDE SEQUENCE [LARGE SCALE GENOMIC DNA]</scope>
    <source>
        <strain evidence="2">Alpha-2009</strain>
        <tissue evidence="2">Whole body</tissue>
    </source>
</reference>
<gene>
    <name evidence="2" type="ORF">PUN28_004097</name>
</gene>
<feature type="region of interest" description="Disordered" evidence="1">
    <location>
        <begin position="16"/>
        <end position="38"/>
    </location>
</feature>
<organism evidence="2 3">
    <name type="scientific">Cardiocondyla obscurior</name>
    <dbReference type="NCBI Taxonomy" id="286306"/>
    <lineage>
        <taxon>Eukaryota</taxon>
        <taxon>Metazoa</taxon>
        <taxon>Ecdysozoa</taxon>
        <taxon>Arthropoda</taxon>
        <taxon>Hexapoda</taxon>
        <taxon>Insecta</taxon>
        <taxon>Pterygota</taxon>
        <taxon>Neoptera</taxon>
        <taxon>Endopterygota</taxon>
        <taxon>Hymenoptera</taxon>
        <taxon>Apocrita</taxon>
        <taxon>Aculeata</taxon>
        <taxon>Formicoidea</taxon>
        <taxon>Formicidae</taxon>
        <taxon>Myrmicinae</taxon>
        <taxon>Cardiocondyla</taxon>
    </lineage>
</organism>
<proteinExistence type="predicted"/>
<dbReference type="EMBL" id="JADYXP020000003">
    <property type="protein sequence ID" value="KAL0129169.1"/>
    <property type="molecule type" value="Genomic_DNA"/>
</dbReference>
<keyword evidence="3" id="KW-1185">Reference proteome</keyword>
<evidence type="ECO:0000313" key="2">
    <source>
        <dbReference type="EMBL" id="KAL0129169.1"/>
    </source>
</evidence>
<evidence type="ECO:0000313" key="3">
    <source>
        <dbReference type="Proteomes" id="UP001430953"/>
    </source>
</evidence>
<protein>
    <submittedName>
        <fullName evidence="2">Uncharacterized protein</fullName>
    </submittedName>
</protein>
<sequence>MRVLASKHEIGERGIHFASAETARRRRHRRRRRRFRAAPLKKTRKGEVFFPLAVANRRERVSFTLVWRH</sequence>
<evidence type="ECO:0000256" key="1">
    <source>
        <dbReference type="SAM" id="MobiDB-lite"/>
    </source>
</evidence>